<comment type="caution">
    <text evidence="1">The sequence shown here is derived from an EMBL/GenBank/DDBJ whole genome shotgun (WGS) entry which is preliminary data.</text>
</comment>
<reference evidence="1" key="1">
    <citation type="submission" date="2021-06" db="EMBL/GenBank/DDBJ databases">
        <authorList>
            <person name="Kallberg Y."/>
            <person name="Tangrot J."/>
            <person name="Rosling A."/>
        </authorList>
    </citation>
    <scope>NUCLEOTIDE SEQUENCE</scope>
    <source>
        <strain evidence="1">MA461A</strain>
    </source>
</reference>
<feature type="non-terminal residue" evidence="1">
    <location>
        <position position="66"/>
    </location>
</feature>
<evidence type="ECO:0000313" key="1">
    <source>
        <dbReference type="EMBL" id="CAG8831422.1"/>
    </source>
</evidence>
<accession>A0ACA9S9C1</accession>
<proteinExistence type="predicted"/>
<dbReference type="Proteomes" id="UP000789920">
    <property type="component" value="Unassembled WGS sequence"/>
</dbReference>
<sequence length="66" mass="7362">FLKQEPYRTIPKKLRDYGNDNYAIGDTESEESDSEPEISDSSKPQIQASSPSQTIEIDSILAEIDA</sequence>
<protein>
    <submittedName>
        <fullName evidence="1">17354_t:CDS:1</fullName>
    </submittedName>
</protein>
<feature type="non-terminal residue" evidence="1">
    <location>
        <position position="1"/>
    </location>
</feature>
<evidence type="ECO:0000313" key="2">
    <source>
        <dbReference type="Proteomes" id="UP000789920"/>
    </source>
</evidence>
<gene>
    <name evidence="1" type="ORF">RPERSI_LOCUS28136</name>
</gene>
<name>A0ACA9S9C1_9GLOM</name>
<organism evidence="1 2">
    <name type="scientific">Racocetra persica</name>
    <dbReference type="NCBI Taxonomy" id="160502"/>
    <lineage>
        <taxon>Eukaryota</taxon>
        <taxon>Fungi</taxon>
        <taxon>Fungi incertae sedis</taxon>
        <taxon>Mucoromycota</taxon>
        <taxon>Glomeromycotina</taxon>
        <taxon>Glomeromycetes</taxon>
        <taxon>Diversisporales</taxon>
        <taxon>Gigasporaceae</taxon>
        <taxon>Racocetra</taxon>
    </lineage>
</organism>
<dbReference type="EMBL" id="CAJVQC010101395">
    <property type="protein sequence ID" value="CAG8831422.1"/>
    <property type="molecule type" value="Genomic_DNA"/>
</dbReference>
<keyword evidence="2" id="KW-1185">Reference proteome</keyword>